<protein>
    <recommendedName>
        <fullName evidence="5">Secreted protein</fullName>
    </recommendedName>
</protein>
<name>A0A6A6P6G1_9PEZI</name>
<evidence type="ECO:0000313" key="4">
    <source>
        <dbReference type="Proteomes" id="UP000799766"/>
    </source>
</evidence>
<keyword evidence="2" id="KW-0732">Signal</keyword>
<feature type="signal peptide" evidence="2">
    <location>
        <begin position="1"/>
        <end position="19"/>
    </location>
</feature>
<feature type="non-terminal residue" evidence="3">
    <location>
        <position position="92"/>
    </location>
</feature>
<accession>A0A6A6P6G1</accession>
<evidence type="ECO:0000313" key="3">
    <source>
        <dbReference type="EMBL" id="KAF2459434.1"/>
    </source>
</evidence>
<evidence type="ECO:0000256" key="2">
    <source>
        <dbReference type="SAM" id="SignalP"/>
    </source>
</evidence>
<dbReference type="AlphaFoldDB" id="A0A6A6P6G1"/>
<dbReference type="EMBL" id="MU001675">
    <property type="protein sequence ID" value="KAF2459434.1"/>
    <property type="molecule type" value="Genomic_DNA"/>
</dbReference>
<keyword evidence="1" id="KW-1133">Transmembrane helix</keyword>
<feature type="chain" id="PRO_5025459779" description="Secreted protein" evidence="2">
    <location>
        <begin position="20"/>
        <end position="92"/>
    </location>
</feature>
<keyword evidence="1" id="KW-0472">Membrane</keyword>
<feature type="transmembrane region" description="Helical" evidence="1">
    <location>
        <begin position="66"/>
        <end position="85"/>
    </location>
</feature>
<organism evidence="3 4">
    <name type="scientific">Lineolata rhizophorae</name>
    <dbReference type="NCBI Taxonomy" id="578093"/>
    <lineage>
        <taxon>Eukaryota</taxon>
        <taxon>Fungi</taxon>
        <taxon>Dikarya</taxon>
        <taxon>Ascomycota</taxon>
        <taxon>Pezizomycotina</taxon>
        <taxon>Dothideomycetes</taxon>
        <taxon>Dothideomycetes incertae sedis</taxon>
        <taxon>Lineolatales</taxon>
        <taxon>Lineolataceae</taxon>
        <taxon>Lineolata</taxon>
    </lineage>
</organism>
<evidence type="ECO:0000256" key="1">
    <source>
        <dbReference type="SAM" id="Phobius"/>
    </source>
</evidence>
<dbReference type="Proteomes" id="UP000799766">
    <property type="component" value="Unassembled WGS sequence"/>
</dbReference>
<keyword evidence="4" id="KW-1185">Reference proteome</keyword>
<sequence length="92" mass="10262">MKCVYVGVLFLSVTAWQSASEVAAAAHEAGPHWTSVVFWDGAGQRGRGAWMPNLSTMHARTRRCTFFVRGGYWPFAISLFLFCLFREACLVA</sequence>
<reference evidence="3" key="1">
    <citation type="journal article" date="2020" name="Stud. Mycol.">
        <title>101 Dothideomycetes genomes: a test case for predicting lifestyles and emergence of pathogens.</title>
        <authorList>
            <person name="Haridas S."/>
            <person name="Albert R."/>
            <person name="Binder M."/>
            <person name="Bloem J."/>
            <person name="Labutti K."/>
            <person name="Salamov A."/>
            <person name="Andreopoulos B."/>
            <person name="Baker S."/>
            <person name="Barry K."/>
            <person name="Bills G."/>
            <person name="Bluhm B."/>
            <person name="Cannon C."/>
            <person name="Castanera R."/>
            <person name="Culley D."/>
            <person name="Daum C."/>
            <person name="Ezra D."/>
            <person name="Gonzalez J."/>
            <person name="Henrissat B."/>
            <person name="Kuo A."/>
            <person name="Liang C."/>
            <person name="Lipzen A."/>
            <person name="Lutzoni F."/>
            <person name="Magnuson J."/>
            <person name="Mondo S."/>
            <person name="Nolan M."/>
            <person name="Ohm R."/>
            <person name="Pangilinan J."/>
            <person name="Park H.-J."/>
            <person name="Ramirez L."/>
            <person name="Alfaro M."/>
            <person name="Sun H."/>
            <person name="Tritt A."/>
            <person name="Yoshinaga Y."/>
            <person name="Zwiers L.-H."/>
            <person name="Turgeon B."/>
            <person name="Goodwin S."/>
            <person name="Spatafora J."/>
            <person name="Crous P."/>
            <person name="Grigoriev I."/>
        </authorList>
    </citation>
    <scope>NUCLEOTIDE SEQUENCE</scope>
    <source>
        <strain evidence="3">ATCC 16933</strain>
    </source>
</reference>
<keyword evidence="1" id="KW-0812">Transmembrane</keyword>
<proteinExistence type="predicted"/>
<gene>
    <name evidence="3" type="ORF">BDY21DRAFT_338244</name>
</gene>
<evidence type="ECO:0008006" key="5">
    <source>
        <dbReference type="Google" id="ProtNLM"/>
    </source>
</evidence>